<keyword evidence="2" id="KW-1185">Reference proteome</keyword>
<dbReference type="Gene3D" id="3.40.50.2000">
    <property type="entry name" value="Glycogen Phosphorylase B"/>
    <property type="match status" value="2"/>
</dbReference>
<dbReference type="PANTHER" id="PTHR12526">
    <property type="entry name" value="GLYCOSYLTRANSFERASE"/>
    <property type="match status" value="1"/>
</dbReference>
<proteinExistence type="predicted"/>
<evidence type="ECO:0000313" key="2">
    <source>
        <dbReference type="Proteomes" id="UP000317238"/>
    </source>
</evidence>
<comment type="caution">
    <text evidence="1">The sequence shown here is derived from an EMBL/GenBank/DDBJ whole genome shotgun (WGS) entry which is preliminary data.</text>
</comment>
<reference evidence="1 2" key="1">
    <citation type="submission" date="2019-02" db="EMBL/GenBank/DDBJ databases">
        <title>Deep-cultivation of Planctomycetes and their phenomic and genomic characterization uncovers novel biology.</title>
        <authorList>
            <person name="Wiegand S."/>
            <person name="Jogler M."/>
            <person name="Boedeker C."/>
            <person name="Pinto D."/>
            <person name="Vollmers J."/>
            <person name="Rivas-Marin E."/>
            <person name="Kohn T."/>
            <person name="Peeters S.H."/>
            <person name="Heuer A."/>
            <person name="Rast P."/>
            <person name="Oberbeckmann S."/>
            <person name="Bunk B."/>
            <person name="Jeske O."/>
            <person name="Meyerdierks A."/>
            <person name="Storesund J.E."/>
            <person name="Kallscheuer N."/>
            <person name="Luecker S."/>
            <person name="Lage O.M."/>
            <person name="Pohl T."/>
            <person name="Merkel B.J."/>
            <person name="Hornburger P."/>
            <person name="Mueller R.-W."/>
            <person name="Bruemmer F."/>
            <person name="Labrenz M."/>
            <person name="Spormann A.M."/>
            <person name="Op Den Camp H."/>
            <person name="Overmann J."/>
            <person name="Amann R."/>
            <person name="Jetten M.S.M."/>
            <person name="Mascher T."/>
            <person name="Medema M.H."/>
            <person name="Devos D.P."/>
            <person name="Kaster A.-K."/>
            <person name="Ovreas L."/>
            <person name="Rohde M."/>
            <person name="Galperin M.Y."/>
            <person name="Jogler C."/>
        </authorList>
    </citation>
    <scope>NUCLEOTIDE SEQUENCE [LARGE SCALE GENOMIC DNA]</scope>
    <source>
        <strain evidence="1 2">Pan14r</strain>
    </source>
</reference>
<dbReference type="SUPFAM" id="SSF53756">
    <property type="entry name" value="UDP-Glycosyltransferase/glycogen phosphorylase"/>
    <property type="match status" value="1"/>
</dbReference>
<name>A0A5C5Y715_9PLAN</name>
<evidence type="ECO:0000313" key="1">
    <source>
        <dbReference type="EMBL" id="TWT70718.1"/>
    </source>
</evidence>
<keyword evidence="1" id="KW-0808">Transferase</keyword>
<dbReference type="GO" id="GO:0016740">
    <property type="term" value="F:transferase activity"/>
    <property type="evidence" value="ECO:0007669"/>
    <property type="project" value="UniProtKB-KW"/>
</dbReference>
<gene>
    <name evidence="1" type="ORF">Pan14r_30250</name>
</gene>
<sequence>MAIVAWQAIGTVAPGAGVPVGGMETAAWTFATGLARDGRWHPIFIARSTRRLPITHPTGVTIAAHVDRWMPVRRAVASALSDRPVRWTPRLMWQVFTLAITKPFRAADPMPRKPDPRLTKFDPPDVWITMGVSAESAGVIATAVDQQRPSLVLVQSNEDLNPRFADDPNFTSKYGVTSADVMFAIRNATHFVCQNQWQCDRLQKHFARDSFLIRNAIDLNHFNQLRKRFEPTSRRDDESNASSTLPFDKRPVDVLWIGRFEDFHKRITMAIQIARQCPTLKFCFIANPSDPAVEADVLADPPGNVRFISRVQADEMPNQFAQAKTFLCTGDPRYEGFPNVLLQAAAMGTPIVSLADFDQFFQRSGAGVVCDDLTTVPEVLSDFVDRRRSVDHSKVYDYLETHHSEPVICRHLADLLDRCFDDVR</sequence>
<dbReference type="CDD" id="cd03801">
    <property type="entry name" value="GT4_PimA-like"/>
    <property type="match status" value="1"/>
</dbReference>
<dbReference type="AlphaFoldDB" id="A0A5C5Y715"/>
<dbReference type="EMBL" id="SJPL01000001">
    <property type="protein sequence ID" value="TWT70718.1"/>
    <property type="molecule type" value="Genomic_DNA"/>
</dbReference>
<organism evidence="1 2">
    <name type="scientific">Crateriforma conspicua</name>
    <dbReference type="NCBI Taxonomy" id="2527996"/>
    <lineage>
        <taxon>Bacteria</taxon>
        <taxon>Pseudomonadati</taxon>
        <taxon>Planctomycetota</taxon>
        <taxon>Planctomycetia</taxon>
        <taxon>Planctomycetales</taxon>
        <taxon>Planctomycetaceae</taxon>
        <taxon>Crateriforma</taxon>
    </lineage>
</organism>
<accession>A0A5C5Y715</accession>
<dbReference type="PANTHER" id="PTHR12526:SF626">
    <property type="entry name" value="GLL4300 PROTEIN"/>
    <property type="match status" value="1"/>
</dbReference>
<dbReference type="Proteomes" id="UP000317238">
    <property type="component" value="Unassembled WGS sequence"/>
</dbReference>
<dbReference type="Pfam" id="PF13692">
    <property type="entry name" value="Glyco_trans_1_4"/>
    <property type="match status" value="1"/>
</dbReference>
<protein>
    <submittedName>
        <fullName evidence="1">Glycosyl transferases group 1</fullName>
    </submittedName>
</protein>